<evidence type="ECO:0000256" key="3">
    <source>
        <dbReference type="ARBA" id="ARBA00022825"/>
    </source>
</evidence>
<dbReference type="InterPro" id="IPR011659">
    <property type="entry name" value="WD40"/>
</dbReference>
<dbReference type="SUPFAM" id="SSF82171">
    <property type="entry name" value="DPP6 N-terminal domain-like"/>
    <property type="match status" value="1"/>
</dbReference>
<evidence type="ECO:0000313" key="6">
    <source>
        <dbReference type="Proteomes" id="UP000759298"/>
    </source>
</evidence>
<accession>A0ABS7PCD3</accession>
<keyword evidence="3" id="KW-0720">Serine protease</keyword>
<keyword evidence="3" id="KW-0645">Protease</keyword>
<organism evidence="5 6">
    <name type="scientific">Alteriqipengyuania abyssalis</name>
    <dbReference type="NCBI Taxonomy" id="2860200"/>
    <lineage>
        <taxon>Bacteria</taxon>
        <taxon>Pseudomonadati</taxon>
        <taxon>Pseudomonadota</taxon>
        <taxon>Alphaproteobacteria</taxon>
        <taxon>Sphingomonadales</taxon>
        <taxon>Erythrobacteraceae</taxon>
        <taxon>Alteriqipengyuania</taxon>
    </lineage>
</organism>
<dbReference type="InterPro" id="IPR029058">
    <property type="entry name" value="AB_hydrolase_fold"/>
</dbReference>
<keyword evidence="1" id="KW-0732">Signal</keyword>
<name>A0ABS7PCD3_9SPHN</name>
<evidence type="ECO:0000256" key="1">
    <source>
        <dbReference type="ARBA" id="ARBA00022729"/>
    </source>
</evidence>
<feature type="domain" description="Peptidase S9 prolyl oligopeptidase catalytic" evidence="4">
    <location>
        <begin position="458"/>
        <end position="668"/>
    </location>
</feature>
<dbReference type="PANTHER" id="PTHR42776">
    <property type="entry name" value="SERINE PEPTIDASE S9 FAMILY MEMBER"/>
    <property type="match status" value="1"/>
</dbReference>
<dbReference type="InterPro" id="IPR011042">
    <property type="entry name" value="6-blade_b-propeller_TolB-like"/>
</dbReference>
<keyword evidence="6" id="KW-1185">Reference proteome</keyword>
<evidence type="ECO:0000256" key="2">
    <source>
        <dbReference type="ARBA" id="ARBA00022801"/>
    </source>
</evidence>
<dbReference type="Gene3D" id="2.120.10.30">
    <property type="entry name" value="TolB, C-terminal domain"/>
    <property type="match status" value="1"/>
</dbReference>
<dbReference type="PANTHER" id="PTHR42776:SF13">
    <property type="entry name" value="DIPEPTIDYL-PEPTIDASE 5"/>
    <property type="match status" value="1"/>
</dbReference>
<proteinExistence type="predicted"/>
<dbReference type="Pfam" id="PF00326">
    <property type="entry name" value="Peptidase_S9"/>
    <property type="match status" value="1"/>
</dbReference>
<dbReference type="InterPro" id="IPR001375">
    <property type="entry name" value="Peptidase_S9_cat"/>
</dbReference>
<gene>
    <name evidence="5" type="ORF">KYN89_06635</name>
</gene>
<dbReference type="EMBL" id="JAHWXP010000002">
    <property type="protein sequence ID" value="MBY8336721.1"/>
    <property type="molecule type" value="Genomic_DNA"/>
</dbReference>
<keyword evidence="2" id="KW-0378">Hydrolase</keyword>
<dbReference type="Pfam" id="PF07676">
    <property type="entry name" value="PD40"/>
    <property type="match status" value="2"/>
</dbReference>
<reference evidence="5 6" key="1">
    <citation type="submission" date="2021-07" db="EMBL/GenBank/DDBJ databases">
        <title>Alteriqipengyuania abyssalis NZ-12B nov, sp.nov isolated from deep sea sponge in pacific ocean.</title>
        <authorList>
            <person name="Tareen S."/>
            <person name="Wink J."/>
        </authorList>
    </citation>
    <scope>NUCLEOTIDE SEQUENCE [LARGE SCALE GENOMIC DNA]</scope>
    <source>
        <strain evidence="5 6">NZ-12B</strain>
    </source>
</reference>
<evidence type="ECO:0000259" key="4">
    <source>
        <dbReference type="Pfam" id="PF00326"/>
    </source>
</evidence>
<evidence type="ECO:0000313" key="5">
    <source>
        <dbReference type="EMBL" id="MBY8336721.1"/>
    </source>
</evidence>
<protein>
    <submittedName>
        <fullName evidence="5">S9 family peptidase</fullName>
    </submittedName>
</protein>
<dbReference type="Gene3D" id="3.40.50.1820">
    <property type="entry name" value="alpha/beta hydrolase"/>
    <property type="match status" value="1"/>
</dbReference>
<sequence length="671" mass="72929">MTALDLVTMPRLGGPSVNDDGTLALYSVTTTDPESLARSTQYRARTIATGEEVVATMPEGASSPVFVGDDEVYFLAPGGEGSTGAQVWRGALRGDGTLADLHQVTQLTREVGGFEVSPNGESLAIFGNVPRGCAQFDCPDAATTATGSGRLYDNEDGFVRHWDTWETPDVFSRVFVFPLSGGKACGPGVAVDGPDGEGALVGDTPLQPFGGLEDMAWSPDGKTLYFVARESDAAEPTSTDTDIYSFTMGDTAPANLTDANEATDGTPAPSPDGKWLAYLAMERPAYEADRLRIMLRDLSTGETRALTQDFDRSFGSLAWTPDSRWIVATAQDVLDTPAFRIDPRTGTVTKLDLMPGNEAHIGNVTPLDGQRLLFTRDSIAAPAEVYLSRNWGEADRLTSVATDRIDALAPVETRRFDFAGANGDTVWGQITKPSGATGTLPAILYVHGGPQGSFNDGWSSRWNPRVLASQGYAVISVDFHGSTGYGQAFTDAINRDWGGKPLEDLQKGLAAALALDPQIDGDKACAMGASYGGYMMNWIAGNWSDRFDCLVQHDGLFDMRSFYYATEELWFPRWDFGGSYAVARDTYERWNPVNYVDSWQTPMLVVTGEKDFRVPYTQGIGAFTALQERGIPSQLLVFPDENHWVLKPANSLQWHDTVFAWLDRWLGEDSE</sequence>
<dbReference type="Proteomes" id="UP000759298">
    <property type="component" value="Unassembled WGS sequence"/>
</dbReference>
<comment type="caution">
    <text evidence="5">The sequence shown here is derived from an EMBL/GenBank/DDBJ whole genome shotgun (WGS) entry which is preliminary data.</text>
</comment>
<dbReference type="SUPFAM" id="SSF53474">
    <property type="entry name" value="alpha/beta-Hydrolases"/>
    <property type="match status" value="1"/>
</dbReference>